<reference evidence="2" key="1">
    <citation type="submission" date="2017-09" db="EMBL/GenBank/DDBJ databases">
        <title>Depth-based differentiation of microbial function through sediment-hosted aquifers and enrichment of novel symbionts in the deep terrestrial subsurface.</title>
        <authorList>
            <person name="Probst A.J."/>
            <person name="Ladd B."/>
            <person name="Jarett J.K."/>
            <person name="Geller-Mcgrath D.E."/>
            <person name="Sieber C.M.K."/>
            <person name="Emerson J.B."/>
            <person name="Anantharaman K."/>
            <person name="Thomas B.C."/>
            <person name="Malmstrom R."/>
            <person name="Stieglmeier M."/>
            <person name="Klingl A."/>
            <person name="Woyke T."/>
            <person name="Ryan C.M."/>
            <person name="Banfield J.F."/>
        </authorList>
    </citation>
    <scope>NUCLEOTIDE SEQUENCE [LARGE SCALE GENOMIC DNA]</scope>
</reference>
<proteinExistence type="predicted"/>
<sequence length="125" mass="14494">MIAIFLFVFSFFAIIGMISIKDWEIKAGKTIFAKIRFKADIFIAKYLIILKSYTQANSGRYFSKEIIHYSAYYISHIALSCARLAERKLIKIINFIKGRGIIKKKGQVSSYLKDVADFDRYSDKK</sequence>
<organism evidence="1 2">
    <name type="scientific">Candidatus Campbellbacteria bacterium CG10_big_fil_rev_8_21_14_0_10_35_52</name>
    <dbReference type="NCBI Taxonomy" id="1974527"/>
    <lineage>
        <taxon>Bacteria</taxon>
        <taxon>Candidatus Campbelliibacteriota</taxon>
    </lineage>
</organism>
<evidence type="ECO:0000313" key="2">
    <source>
        <dbReference type="Proteomes" id="UP000230481"/>
    </source>
</evidence>
<evidence type="ECO:0000313" key="1">
    <source>
        <dbReference type="EMBL" id="PIT96936.1"/>
    </source>
</evidence>
<accession>A0A2M6WW56</accession>
<name>A0A2M6WW56_9BACT</name>
<dbReference type="AlphaFoldDB" id="A0A2M6WW56"/>
<dbReference type="EMBL" id="PFAA01000014">
    <property type="protein sequence ID" value="PIT96936.1"/>
    <property type="molecule type" value="Genomic_DNA"/>
</dbReference>
<protein>
    <submittedName>
        <fullName evidence="1">Uncharacterized protein</fullName>
    </submittedName>
</protein>
<gene>
    <name evidence="1" type="ORF">COT82_00490</name>
</gene>
<comment type="caution">
    <text evidence="1">The sequence shown here is derived from an EMBL/GenBank/DDBJ whole genome shotgun (WGS) entry which is preliminary data.</text>
</comment>
<dbReference type="Proteomes" id="UP000230481">
    <property type="component" value="Unassembled WGS sequence"/>
</dbReference>